<keyword evidence="2" id="KW-1185">Reference proteome</keyword>
<name>A0A8H6JVZ0_9PEZI</name>
<evidence type="ECO:0000313" key="2">
    <source>
        <dbReference type="Proteomes" id="UP000654918"/>
    </source>
</evidence>
<gene>
    <name evidence="1" type="ORF">CPLU01_12746</name>
</gene>
<comment type="caution">
    <text evidence="1">The sequence shown here is derived from an EMBL/GenBank/DDBJ whole genome shotgun (WGS) entry which is preliminary data.</text>
</comment>
<dbReference type="Proteomes" id="UP000654918">
    <property type="component" value="Unassembled WGS sequence"/>
</dbReference>
<evidence type="ECO:0008006" key="3">
    <source>
        <dbReference type="Google" id="ProtNLM"/>
    </source>
</evidence>
<evidence type="ECO:0000313" key="1">
    <source>
        <dbReference type="EMBL" id="KAF6820392.1"/>
    </source>
</evidence>
<proteinExistence type="predicted"/>
<dbReference type="AlphaFoldDB" id="A0A8H6JVZ0"/>
<dbReference type="EMBL" id="WIGO01000271">
    <property type="protein sequence ID" value="KAF6820392.1"/>
    <property type="molecule type" value="Genomic_DNA"/>
</dbReference>
<sequence>MAEPVGTAVGILSLGLQLYGTITKYLDAVKGRERDLVSAQYQAHTLRQCLSVIDSVVTQARETHAAASDAVEACISACETELRALEALVIRLQGPTTPAATISAKAKARVVKYAFPFHKDSILALEKRLLSTNQVLQTGLHALGL</sequence>
<protein>
    <recommendedName>
        <fullName evidence="3">Fungal N-terminal domain-containing protein</fullName>
    </recommendedName>
</protein>
<accession>A0A8H6JVZ0</accession>
<reference evidence="1" key="1">
    <citation type="journal article" date="2020" name="Phytopathology">
        <title>Genome Sequence Resources of Colletotrichum truncatum, C. plurivorum, C. musicola, and C. sojae: Four Species Pathogenic to Soybean (Glycine max).</title>
        <authorList>
            <person name="Rogerio F."/>
            <person name="Boufleur T.R."/>
            <person name="Ciampi-Guillardi M."/>
            <person name="Sukno S.A."/>
            <person name="Thon M.R."/>
            <person name="Massola Junior N.S."/>
            <person name="Baroncelli R."/>
        </authorList>
    </citation>
    <scope>NUCLEOTIDE SEQUENCE</scope>
    <source>
        <strain evidence="1">LFN00145</strain>
    </source>
</reference>
<organism evidence="1 2">
    <name type="scientific">Colletotrichum plurivorum</name>
    <dbReference type="NCBI Taxonomy" id="2175906"/>
    <lineage>
        <taxon>Eukaryota</taxon>
        <taxon>Fungi</taxon>
        <taxon>Dikarya</taxon>
        <taxon>Ascomycota</taxon>
        <taxon>Pezizomycotina</taxon>
        <taxon>Sordariomycetes</taxon>
        <taxon>Hypocreomycetidae</taxon>
        <taxon>Glomerellales</taxon>
        <taxon>Glomerellaceae</taxon>
        <taxon>Colletotrichum</taxon>
        <taxon>Colletotrichum orchidearum species complex</taxon>
    </lineage>
</organism>